<dbReference type="RefSeq" id="WP_104968606.1">
    <property type="nucleotide sequence ID" value="NZ_CP025536.1"/>
</dbReference>
<protein>
    <submittedName>
        <fullName evidence="2">Uncharacterized protein</fullName>
    </submittedName>
</protein>
<dbReference type="KEGG" id="splr:C0J00_09410"/>
<evidence type="ECO:0000256" key="1">
    <source>
        <dbReference type="SAM" id="Phobius"/>
    </source>
</evidence>
<evidence type="ECO:0000313" key="2">
    <source>
        <dbReference type="EMBL" id="AUW97301.1"/>
    </source>
</evidence>
<dbReference type="AlphaFoldDB" id="A0A2L0D6U9"/>
<name>A0A2L0D6U9_9STRE</name>
<accession>A0A2L0D6U9</accession>
<dbReference type="EMBL" id="CP025536">
    <property type="protein sequence ID" value="AUW97301.1"/>
    <property type="molecule type" value="Genomic_DNA"/>
</dbReference>
<feature type="transmembrane region" description="Helical" evidence="1">
    <location>
        <begin position="62"/>
        <end position="81"/>
    </location>
</feature>
<evidence type="ECO:0000313" key="3">
    <source>
        <dbReference type="Proteomes" id="UP000238956"/>
    </source>
</evidence>
<dbReference type="GeneID" id="98394122"/>
<dbReference type="Proteomes" id="UP000238956">
    <property type="component" value="Chromosome"/>
</dbReference>
<feature type="transmembrane region" description="Helical" evidence="1">
    <location>
        <begin position="7"/>
        <end position="28"/>
    </location>
</feature>
<keyword evidence="3" id="KW-1185">Reference proteome</keyword>
<keyword evidence="1" id="KW-0472">Membrane</keyword>
<reference evidence="2 3" key="1">
    <citation type="submission" date="2017-12" db="EMBL/GenBank/DDBJ databases">
        <authorList>
            <person name="Hurst M.R.H."/>
        </authorList>
    </citation>
    <scope>NUCLEOTIDE SEQUENCE [LARGE SCALE GENOMIC DNA]</scope>
    <source>
        <strain evidence="2 3">TH11417</strain>
    </source>
</reference>
<gene>
    <name evidence="2" type="ORF">C0J00_09410</name>
</gene>
<feature type="transmembrane region" description="Helical" evidence="1">
    <location>
        <begin position="34"/>
        <end position="55"/>
    </location>
</feature>
<proteinExistence type="predicted"/>
<organism evidence="2 3">
    <name type="scientific">Streptococcus pluranimalium</name>
    <dbReference type="NCBI Taxonomy" id="82348"/>
    <lineage>
        <taxon>Bacteria</taxon>
        <taxon>Bacillati</taxon>
        <taxon>Bacillota</taxon>
        <taxon>Bacilli</taxon>
        <taxon>Lactobacillales</taxon>
        <taxon>Streptococcaceae</taxon>
        <taxon>Streptococcus</taxon>
    </lineage>
</organism>
<sequence>MRKSVNVILIVQTILFYSSFFIDFEILFPTHWATLVSLIINPILSLIGLIPAIWFKRWLATLGLILYFLSFPIGMIAGYALQAFSNGWDITSQSLYILLGLWLVTIIIAIMALISFQKNRNKLDLVTFGMIYLPPLLTLVILSIVFARQF</sequence>
<feature type="transmembrane region" description="Helical" evidence="1">
    <location>
        <begin position="93"/>
        <end position="113"/>
    </location>
</feature>
<keyword evidence="1" id="KW-1133">Transmembrane helix</keyword>
<feature type="transmembrane region" description="Helical" evidence="1">
    <location>
        <begin position="125"/>
        <end position="147"/>
    </location>
</feature>
<reference evidence="2 3" key="2">
    <citation type="submission" date="2018-02" db="EMBL/GenBank/DDBJ databases">
        <title>Whole genome sequencing analysis of Streptococcus pluranimalium isolated from cattle infected mastitis in China.</title>
        <authorList>
            <person name="Zhang J.-R."/>
            <person name="Hu G.-Z."/>
        </authorList>
    </citation>
    <scope>NUCLEOTIDE SEQUENCE [LARGE SCALE GENOMIC DNA]</scope>
    <source>
        <strain evidence="2 3">TH11417</strain>
    </source>
</reference>
<dbReference type="OrthoDB" id="1693103at2"/>
<keyword evidence="1" id="KW-0812">Transmembrane</keyword>